<dbReference type="EMBL" id="PVTE01000006">
    <property type="protein sequence ID" value="PRY40835.1"/>
    <property type="molecule type" value="Genomic_DNA"/>
</dbReference>
<proteinExistence type="predicted"/>
<evidence type="ECO:0000313" key="2">
    <source>
        <dbReference type="Proteomes" id="UP000238375"/>
    </source>
</evidence>
<reference evidence="1 2" key="1">
    <citation type="submission" date="2018-03" db="EMBL/GenBank/DDBJ databases">
        <title>Genomic Encyclopedia of Archaeal and Bacterial Type Strains, Phase II (KMG-II): from individual species to whole genera.</title>
        <authorList>
            <person name="Goeker M."/>
        </authorList>
    </citation>
    <scope>NUCLEOTIDE SEQUENCE [LARGE SCALE GENOMIC DNA]</scope>
    <source>
        <strain evidence="1 2">DSM 28354</strain>
    </source>
</reference>
<gene>
    <name evidence="1" type="ORF">CLV58_10618</name>
</gene>
<evidence type="ECO:0000313" key="1">
    <source>
        <dbReference type="EMBL" id="PRY40835.1"/>
    </source>
</evidence>
<protein>
    <submittedName>
        <fullName evidence="1">Uncharacterized protein</fullName>
    </submittedName>
</protein>
<keyword evidence="2" id="KW-1185">Reference proteome</keyword>
<comment type="caution">
    <text evidence="1">The sequence shown here is derived from an EMBL/GenBank/DDBJ whole genome shotgun (WGS) entry which is preliminary data.</text>
</comment>
<organism evidence="1 2">
    <name type="scientific">Spirosoma oryzae</name>
    <dbReference type="NCBI Taxonomy" id="1469603"/>
    <lineage>
        <taxon>Bacteria</taxon>
        <taxon>Pseudomonadati</taxon>
        <taxon>Bacteroidota</taxon>
        <taxon>Cytophagia</taxon>
        <taxon>Cytophagales</taxon>
        <taxon>Cytophagaceae</taxon>
        <taxon>Spirosoma</taxon>
    </lineage>
</organism>
<dbReference type="RefSeq" id="WP_106137280.1">
    <property type="nucleotide sequence ID" value="NZ_PVTE01000006.1"/>
</dbReference>
<dbReference type="AlphaFoldDB" id="A0A2T0T576"/>
<dbReference type="Proteomes" id="UP000238375">
    <property type="component" value="Unassembled WGS sequence"/>
</dbReference>
<name>A0A2T0T576_9BACT</name>
<sequence>MNKHGIQAGDTLYYSNLHHQHITPRQWRIVVDQVGDQFIFYRFSTDTRPCRDPWRKFNLTYKEFCNSVLRPNLDQIIVNPLPSQVLF</sequence>
<accession>A0A2T0T576</accession>